<dbReference type="RefSeq" id="WP_367958304.1">
    <property type="nucleotide sequence ID" value="NZ_JBAKFH010000004.1"/>
</dbReference>
<keyword evidence="2" id="KW-1185">Reference proteome</keyword>
<evidence type="ECO:0000313" key="2">
    <source>
        <dbReference type="Proteomes" id="UP001556709"/>
    </source>
</evidence>
<proteinExistence type="predicted"/>
<dbReference type="SUPFAM" id="SSF51905">
    <property type="entry name" value="FAD/NAD(P)-binding domain"/>
    <property type="match status" value="1"/>
</dbReference>
<sequence>MSRWDIALIGFGAAAMSLATRLGRMYPGTILIIEPRSLPTDDRTWCGWRTKDHPFSDRVTRQWSRWRVSSGPASIVRGSERYPYEMLRAGDVQKRALETVERRSDWQWVPGRLIEATRQAHGWALALDNGQTLMADQVLDSRPASLKLARPWVWQSFVGWELSHPSLDGSETVGLMDFTGDSDAVAEFVYELPIQTGQHLLEWTRFTPSPPPAEEMEACLETHLQARGLGNARIVRRETGHLPMAPIAPYNRDRWMRIGTAGGSMRPATGYAFHAIQRWADDAARCLLEGHPLQPPRRRRLLDWLDGVFLESLWQTPEQAPDRFAALFRRTPPEALIRFLAGIPEHRDLMRVMRALPPGPLLAAAIRHGLRRDRR</sequence>
<reference evidence="1 2" key="1">
    <citation type="submission" date="2024-02" db="EMBL/GenBank/DDBJ databases">
        <title>New especies of Spiribacter isolated from saline water.</title>
        <authorList>
            <person name="Leon M.J."/>
            <person name="De La Haba R."/>
            <person name="Sanchez-Porro C."/>
            <person name="Ventosa A."/>
        </authorList>
    </citation>
    <scope>NUCLEOTIDE SEQUENCE [LARGE SCALE GENOMIC DNA]</scope>
    <source>
        <strain evidence="2">ag22IC6-390</strain>
    </source>
</reference>
<dbReference type="EMBL" id="JBAKFM010000001">
    <property type="protein sequence ID" value="MEX0468193.1"/>
    <property type="molecule type" value="Genomic_DNA"/>
</dbReference>
<dbReference type="Pfam" id="PF05834">
    <property type="entry name" value="Lycopene_cycl"/>
    <property type="match status" value="1"/>
</dbReference>
<accession>A0ABV3T989</accession>
<gene>
    <name evidence="1" type="ORF">V6X73_00370</name>
</gene>
<protein>
    <submittedName>
        <fullName evidence="1">Lycopene cyclase family protein</fullName>
    </submittedName>
</protein>
<dbReference type="InterPro" id="IPR036188">
    <property type="entry name" value="FAD/NAD-bd_sf"/>
</dbReference>
<organism evidence="1 2">
    <name type="scientific">Spiribacter pallidus</name>
    <dbReference type="NCBI Taxonomy" id="1987936"/>
    <lineage>
        <taxon>Bacteria</taxon>
        <taxon>Pseudomonadati</taxon>
        <taxon>Pseudomonadota</taxon>
        <taxon>Gammaproteobacteria</taxon>
        <taxon>Chromatiales</taxon>
        <taxon>Ectothiorhodospiraceae</taxon>
        <taxon>Spiribacter</taxon>
    </lineage>
</organism>
<name>A0ABV3T989_9GAMM</name>
<dbReference type="Proteomes" id="UP001556709">
    <property type="component" value="Unassembled WGS sequence"/>
</dbReference>
<comment type="caution">
    <text evidence="1">The sequence shown here is derived from an EMBL/GenBank/DDBJ whole genome shotgun (WGS) entry which is preliminary data.</text>
</comment>
<evidence type="ECO:0000313" key="1">
    <source>
        <dbReference type="EMBL" id="MEX0468193.1"/>
    </source>
</evidence>